<dbReference type="Proteomes" id="UP000275456">
    <property type="component" value="Unassembled WGS sequence"/>
</dbReference>
<dbReference type="Gene3D" id="3.50.50.60">
    <property type="entry name" value="FAD/NAD(P)-binding domain"/>
    <property type="match status" value="1"/>
</dbReference>
<dbReference type="InterPro" id="IPR006076">
    <property type="entry name" value="FAD-dep_OxRdtase"/>
</dbReference>
<dbReference type="NCBIfam" id="NF008425">
    <property type="entry name" value="PRK11259.1"/>
    <property type="match status" value="1"/>
</dbReference>
<dbReference type="GO" id="GO:0008115">
    <property type="term" value="F:sarcosine oxidase activity"/>
    <property type="evidence" value="ECO:0007669"/>
    <property type="project" value="TreeGrafter"/>
</dbReference>
<evidence type="ECO:0000256" key="1">
    <source>
        <dbReference type="ARBA" id="ARBA00001974"/>
    </source>
</evidence>
<sequence>MEQQGERVVDVVVVGLGAVGSSAAWRLAARGLDVVGIDQHEPGHPWGGSHGRSRLFRVACLEHPGLTPIARRARELWRELEAHSGEELLIETGGIMIGQPGTRIIDGTLAAAREHDLPVEQLDAAAIAERLPALARLDPGDVGIWDPEAGVLRPEAAIVAAVDAARAAGASIRTGERVLGIEVDDVGDIGHAAVTVRLERGDVRARRVVIAAGPWLAQLTGLPVRPHRVVMSWFGARDGHDASIDRIPVFIRSVPGTAEWIWGHGALPGDLAKVGPEFDGPFDEDDPDAIDREVRPADTARIRELVEAAFRDLDPEPADLTTCIMAHTPDGQFVVGPTDASGRVVVAGGCSGHSFKHAAALGELAAQLAVDEQPFTDIGFLDPRRFHPDGAVGGARAHAPRATGGSVETGSA</sequence>
<dbReference type="PANTHER" id="PTHR10961:SF7">
    <property type="entry name" value="FAD DEPENDENT OXIDOREDUCTASE DOMAIN-CONTAINING PROTEIN"/>
    <property type="match status" value="1"/>
</dbReference>
<comment type="cofactor">
    <cofactor evidence="1">
        <name>FAD</name>
        <dbReference type="ChEBI" id="CHEBI:57692"/>
    </cofactor>
</comment>
<evidence type="ECO:0000256" key="4">
    <source>
        <dbReference type="ARBA" id="ARBA00023002"/>
    </source>
</evidence>
<evidence type="ECO:0000256" key="2">
    <source>
        <dbReference type="ARBA" id="ARBA00022630"/>
    </source>
</evidence>
<gene>
    <name evidence="7" type="ORF">EDD26_1250</name>
</gene>
<keyword evidence="8" id="KW-1185">Reference proteome</keyword>
<accession>A0A3N2AS64</accession>
<evidence type="ECO:0000259" key="6">
    <source>
        <dbReference type="Pfam" id="PF01266"/>
    </source>
</evidence>
<evidence type="ECO:0000313" key="7">
    <source>
        <dbReference type="EMBL" id="ROR65880.1"/>
    </source>
</evidence>
<protein>
    <submittedName>
        <fullName evidence="7">Monomeric sarcosine oxidase</fullName>
    </submittedName>
</protein>
<keyword evidence="3" id="KW-0274">FAD</keyword>
<keyword evidence="4" id="KW-0560">Oxidoreductase</keyword>
<organism evidence="7 8">
    <name type="scientific">Agrococcus jenensis</name>
    <dbReference type="NCBI Taxonomy" id="46353"/>
    <lineage>
        <taxon>Bacteria</taxon>
        <taxon>Bacillati</taxon>
        <taxon>Actinomycetota</taxon>
        <taxon>Actinomycetes</taxon>
        <taxon>Micrococcales</taxon>
        <taxon>Microbacteriaceae</taxon>
        <taxon>Agrococcus</taxon>
    </lineage>
</organism>
<name>A0A3N2AS64_9MICO</name>
<dbReference type="EMBL" id="RKHJ01000001">
    <property type="protein sequence ID" value="ROR65880.1"/>
    <property type="molecule type" value="Genomic_DNA"/>
</dbReference>
<reference evidence="7 8" key="1">
    <citation type="submission" date="2018-11" db="EMBL/GenBank/DDBJ databases">
        <title>Sequencing the genomes of 1000 actinobacteria strains.</title>
        <authorList>
            <person name="Klenk H.-P."/>
        </authorList>
    </citation>
    <scope>NUCLEOTIDE SEQUENCE [LARGE SCALE GENOMIC DNA]</scope>
    <source>
        <strain evidence="7 8">DSM 9580</strain>
    </source>
</reference>
<keyword evidence="2" id="KW-0285">Flavoprotein</keyword>
<feature type="domain" description="FAD dependent oxidoreductase" evidence="6">
    <location>
        <begin position="10"/>
        <end position="368"/>
    </location>
</feature>
<feature type="region of interest" description="Disordered" evidence="5">
    <location>
        <begin position="389"/>
        <end position="412"/>
    </location>
</feature>
<evidence type="ECO:0000256" key="5">
    <source>
        <dbReference type="SAM" id="MobiDB-lite"/>
    </source>
</evidence>
<dbReference type="Pfam" id="PF01266">
    <property type="entry name" value="DAO"/>
    <property type="match status" value="1"/>
</dbReference>
<dbReference type="SUPFAM" id="SSF51905">
    <property type="entry name" value="FAD/NAD(P)-binding domain"/>
    <property type="match status" value="1"/>
</dbReference>
<proteinExistence type="predicted"/>
<dbReference type="Gene3D" id="3.30.9.10">
    <property type="entry name" value="D-Amino Acid Oxidase, subunit A, domain 2"/>
    <property type="match status" value="1"/>
</dbReference>
<comment type="caution">
    <text evidence="7">The sequence shown here is derived from an EMBL/GenBank/DDBJ whole genome shotgun (WGS) entry which is preliminary data.</text>
</comment>
<evidence type="ECO:0000313" key="8">
    <source>
        <dbReference type="Proteomes" id="UP000275456"/>
    </source>
</evidence>
<dbReference type="GO" id="GO:0050660">
    <property type="term" value="F:flavin adenine dinucleotide binding"/>
    <property type="evidence" value="ECO:0007669"/>
    <property type="project" value="InterPro"/>
</dbReference>
<dbReference type="PANTHER" id="PTHR10961">
    <property type="entry name" value="PEROXISOMAL SARCOSINE OXIDASE"/>
    <property type="match status" value="1"/>
</dbReference>
<dbReference type="InterPro" id="IPR036188">
    <property type="entry name" value="FAD/NAD-bd_sf"/>
</dbReference>
<dbReference type="InterPro" id="IPR045170">
    <property type="entry name" value="MTOX"/>
</dbReference>
<evidence type="ECO:0000256" key="3">
    <source>
        <dbReference type="ARBA" id="ARBA00022827"/>
    </source>
</evidence>
<dbReference type="SUPFAM" id="SSF54373">
    <property type="entry name" value="FAD-linked reductases, C-terminal domain"/>
    <property type="match status" value="1"/>
</dbReference>
<dbReference type="AlphaFoldDB" id="A0A3N2AS64"/>